<feature type="region of interest" description="Disordered" evidence="1">
    <location>
        <begin position="41"/>
        <end position="71"/>
    </location>
</feature>
<dbReference type="OrthoDB" id="7961213at2"/>
<evidence type="ECO:0000313" key="3">
    <source>
        <dbReference type="Proteomes" id="UP000051681"/>
    </source>
</evidence>
<dbReference type="AlphaFoldDB" id="A0A0P1GQG0"/>
<evidence type="ECO:0000313" key="2">
    <source>
        <dbReference type="EMBL" id="CUH84606.1"/>
    </source>
</evidence>
<evidence type="ECO:0000256" key="1">
    <source>
        <dbReference type="SAM" id="MobiDB-lite"/>
    </source>
</evidence>
<reference evidence="2 3" key="1">
    <citation type="submission" date="2015-09" db="EMBL/GenBank/DDBJ databases">
        <authorList>
            <consortium name="Swine Surveillance"/>
        </authorList>
    </citation>
    <scope>NUCLEOTIDE SEQUENCE [LARGE SCALE GENOMIC DNA]</scope>
    <source>
        <strain evidence="2 3">CECT 8383</strain>
    </source>
</reference>
<proteinExistence type="predicted"/>
<dbReference type="EMBL" id="CYSF01000007">
    <property type="protein sequence ID" value="CUH84606.1"/>
    <property type="molecule type" value="Genomic_DNA"/>
</dbReference>
<protein>
    <submittedName>
        <fullName evidence="2">Uncharacterized protein</fullName>
    </submittedName>
</protein>
<dbReference type="Proteomes" id="UP000051681">
    <property type="component" value="Unassembled WGS sequence"/>
</dbReference>
<accession>A0A0P1GQG0</accession>
<dbReference type="RefSeq" id="WP_058318694.1">
    <property type="nucleotide sequence ID" value="NZ_CYSF01000007.1"/>
</dbReference>
<gene>
    <name evidence="2" type="ORF">TM5383_01817</name>
</gene>
<organism evidence="2 3">
    <name type="scientific">Thalassovita mediterranea</name>
    <dbReference type="NCBI Taxonomy" id="340021"/>
    <lineage>
        <taxon>Bacteria</taxon>
        <taxon>Pseudomonadati</taxon>
        <taxon>Pseudomonadota</taxon>
        <taxon>Alphaproteobacteria</taxon>
        <taxon>Rhodobacterales</taxon>
        <taxon>Roseobacteraceae</taxon>
        <taxon>Thalassovita</taxon>
    </lineage>
</organism>
<sequence length="71" mass="8173">MTRIETTPSGLHPSLILEELITKHGLFSVLRALIHAQSRQRTRKRAAARMTDHLRRDLGLPIQTAPPRRQR</sequence>
<name>A0A0P1GQG0_9RHOB</name>
<keyword evidence="3" id="KW-1185">Reference proteome</keyword>